<protein>
    <submittedName>
        <fullName evidence="4">Unannotated protein</fullName>
    </submittedName>
</protein>
<sequence length="263" mass="26538">MSTGAGTGRATARTKVLVTGAGSGIGEGIAMVLAERGWQVAVNDIDGDAAARVANRLGGVSVPGDVGADPAGIVNRAATLLGGLDALVNNAGIHRRAPLASVTPEQLDDVYRVNLRAVVLASQAALAHFAVHGSGSIVNLSSIAAVTPQMDVGMYTAAKAGVSAFTQQASVEWGPLGVRVNAVAPGMTRTAMAEAVYADPMLHERRRGMVPVGRIGTPRDIGTAVAFLLSADASYVSGQTLVVDGGFTQTLIGLLPHPGAPSS</sequence>
<accession>A0A6J7Q7S1</accession>
<dbReference type="CDD" id="cd05233">
    <property type="entry name" value="SDR_c"/>
    <property type="match status" value="1"/>
</dbReference>
<organism evidence="4">
    <name type="scientific">freshwater metagenome</name>
    <dbReference type="NCBI Taxonomy" id="449393"/>
    <lineage>
        <taxon>unclassified sequences</taxon>
        <taxon>metagenomes</taxon>
        <taxon>ecological metagenomes</taxon>
    </lineage>
</organism>
<dbReference type="InterPro" id="IPR002347">
    <property type="entry name" value="SDR_fam"/>
</dbReference>
<gene>
    <name evidence="3" type="ORF">UFOPK3001_00374</name>
    <name evidence="4" type="ORF">UFOPK3954_02442</name>
</gene>
<evidence type="ECO:0000313" key="3">
    <source>
        <dbReference type="EMBL" id="CAB4792161.1"/>
    </source>
</evidence>
<evidence type="ECO:0000256" key="1">
    <source>
        <dbReference type="ARBA" id="ARBA00006484"/>
    </source>
</evidence>
<evidence type="ECO:0000313" key="4">
    <source>
        <dbReference type="EMBL" id="CAB5013687.1"/>
    </source>
</evidence>
<dbReference type="InterPro" id="IPR036291">
    <property type="entry name" value="NAD(P)-bd_dom_sf"/>
</dbReference>
<comment type="similarity">
    <text evidence="1">Belongs to the short-chain dehydrogenases/reductases (SDR) family.</text>
</comment>
<keyword evidence="2" id="KW-0560">Oxidoreductase</keyword>
<dbReference type="InterPro" id="IPR020904">
    <property type="entry name" value="Sc_DH/Rdtase_CS"/>
</dbReference>
<dbReference type="SUPFAM" id="SSF51735">
    <property type="entry name" value="NAD(P)-binding Rossmann-fold domains"/>
    <property type="match status" value="1"/>
</dbReference>
<name>A0A6J7Q7S1_9ZZZZ</name>
<dbReference type="PANTHER" id="PTHR43639">
    <property type="entry name" value="OXIDOREDUCTASE, SHORT-CHAIN DEHYDROGENASE/REDUCTASE FAMILY (AFU_ORTHOLOGUE AFUA_5G02870)"/>
    <property type="match status" value="1"/>
</dbReference>
<dbReference type="EMBL" id="CAFAAJ010000016">
    <property type="protein sequence ID" value="CAB4792161.1"/>
    <property type="molecule type" value="Genomic_DNA"/>
</dbReference>
<dbReference type="PRINTS" id="PR00080">
    <property type="entry name" value="SDRFAMILY"/>
</dbReference>
<dbReference type="Gene3D" id="3.40.50.720">
    <property type="entry name" value="NAD(P)-binding Rossmann-like Domain"/>
    <property type="match status" value="1"/>
</dbReference>
<dbReference type="PROSITE" id="PS00061">
    <property type="entry name" value="ADH_SHORT"/>
    <property type="match status" value="1"/>
</dbReference>
<evidence type="ECO:0000256" key="2">
    <source>
        <dbReference type="ARBA" id="ARBA00023002"/>
    </source>
</evidence>
<dbReference type="AlphaFoldDB" id="A0A6J7Q7S1"/>
<dbReference type="PANTHER" id="PTHR43639:SF1">
    <property type="entry name" value="SHORT-CHAIN DEHYDROGENASE_REDUCTASE FAMILY PROTEIN"/>
    <property type="match status" value="1"/>
</dbReference>
<dbReference type="PRINTS" id="PR00081">
    <property type="entry name" value="GDHRDH"/>
</dbReference>
<proteinExistence type="inferred from homology"/>
<dbReference type="FunFam" id="3.40.50.720:FF:000084">
    <property type="entry name" value="Short-chain dehydrogenase reductase"/>
    <property type="match status" value="1"/>
</dbReference>
<dbReference type="NCBIfam" id="NF005559">
    <property type="entry name" value="PRK07231.1"/>
    <property type="match status" value="1"/>
</dbReference>
<dbReference type="GO" id="GO:0016491">
    <property type="term" value="F:oxidoreductase activity"/>
    <property type="evidence" value="ECO:0007669"/>
    <property type="project" value="UniProtKB-KW"/>
</dbReference>
<reference evidence="4" key="1">
    <citation type="submission" date="2020-05" db="EMBL/GenBank/DDBJ databases">
        <authorList>
            <person name="Chiriac C."/>
            <person name="Salcher M."/>
            <person name="Ghai R."/>
            <person name="Kavagutti S V."/>
        </authorList>
    </citation>
    <scope>NUCLEOTIDE SEQUENCE</scope>
</reference>
<dbReference type="EMBL" id="CAFBON010000378">
    <property type="protein sequence ID" value="CAB5013687.1"/>
    <property type="molecule type" value="Genomic_DNA"/>
</dbReference>
<dbReference type="Pfam" id="PF13561">
    <property type="entry name" value="adh_short_C2"/>
    <property type="match status" value="1"/>
</dbReference>